<evidence type="ECO:0000256" key="1">
    <source>
        <dbReference type="SAM" id="MobiDB-lite"/>
    </source>
</evidence>
<evidence type="ECO:0000313" key="2">
    <source>
        <dbReference type="EMBL" id="QFY41627.1"/>
    </source>
</evidence>
<dbReference type="OrthoDB" id="8444549at2"/>
<sequence length="485" mass="54353">MVNARKLRAGVREAADSLDQAGGQPNRLPGFTYVPLSHARALDPQSTLVEGIRGAGKSFWWAQLASSTHRAFIQSAYPEARFDSSIKVVRGFGTGLSTKDAPGADVLAQLVEQNYRPRAIWRAVLAHHAGFSDEFAQLGRWSDRADWVQNHAEDFDELLDQADRALDQRGETLLILFDALDRLAENWEHINPLAKALLQVALDARSTKRIRFKVFLRPDMLQDHAIIGFPDFSKLSAHKASLAWRRSDLYALFFQCLANTQGGGSDFRALARDTCGAALLKKAEYWVLPSALRSDEADQELTFKELAGSAMGSSPKRGKPYSWLVNHLQDGLNQVSPRSFFSALKTASEETRDDYELALDYRAIQLGVQKASQIRVQEITSEDYPWVDLVMSPLYGKLTVPCEVEAFKQIWKEQKTLVTLEEQLQKKQGIVKLPPQNLEDDARGVLRDLEALGLIQTMPDQRIQMPDVYRIAFGFGRKGGVKPLK</sequence>
<reference evidence="2 3" key="1">
    <citation type="submission" date="2019-09" db="EMBL/GenBank/DDBJ databases">
        <title>Ecophysiology of the spiral-shaped methanotroph Methylospira mobilis as revealed by the complete genome sequence.</title>
        <authorList>
            <person name="Oshkin I.Y."/>
            <person name="Dedysh S.N."/>
            <person name="Miroshnikov K."/>
            <person name="Danilova O.V."/>
            <person name="Hakobyan A."/>
            <person name="Liesack W."/>
        </authorList>
    </citation>
    <scope>NUCLEOTIDE SEQUENCE [LARGE SCALE GENOMIC DNA]</scope>
    <source>
        <strain evidence="2 3">Shm1</strain>
    </source>
</reference>
<dbReference type="Gene3D" id="3.40.50.300">
    <property type="entry name" value="P-loop containing nucleotide triphosphate hydrolases"/>
    <property type="match status" value="1"/>
</dbReference>
<evidence type="ECO:0000313" key="3">
    <source>
        <dbReference type="Proteomes" id="UP000325755"/>
    </source>
</evidence>
<dbReference type="RefSeq" id="WP_153247611.1">
    <property type="nucleotide sequence ID" value="NZ_CP044205.1"/>
</dbReference>
<dbReference type="KEGG" id="mmob:F6R98_02470"/>
<keyword evidence="3" id="KW-1185">Reference proteome</keyword>
<dbReference type="AlphaFoldDB" id="A0A5Q0BHH5"/>
<gene>
    <name evidence="2" type="ORF">F6R98_02470</name>
</gene>
<accession>A0A5Q0BHH5</accession>
<feature type="region of interest" description="Disordered" evidence="1">
    <location>
        <begin position="1"/>
        <end position="23"/>
    </location>
</feature>
<dbReference type="InParanoid" id="A0A5Q0BHH5"/>
<organism evidence="2 3">
    <name type="scientific">Candidatus Methylospira mobilis</name>
    <dbReference type="NCBI Taxonomy" id="1808979"/>
    <lineage>
        <taxon>Bacteria</taxon>
        <taxon>Pseudomonadati</taxon>
        <taxon>Pseudomonadota</taxon>
        <taxon>Gammaproteobacteria</taxon>
        <taxon>Methylococcales</taxon>
        <taxon>Methylococcaceae</taxon>
        <taxon>Candidatus Methylospira</taxon>
    </lineage>
</organism>
<dbReference type="EMBL" id="CP044205">
    <property type="protein sequence ID" value="QFY41627.1"/>
    <property type="molecule type" value="Genomic_DNA"/>
</dbReference>
<dbReference type="InterPro" id="IPR027417">
    <property type="entry name" value="P-loop_NTPase"/>
</dbReference>
<name>A0A5Q0BHH5_9GAMM</name>
<dbReference type="Proteomes" id="UP000325755">
    <property type="component" value="Chromosome"/>
</dbReference>
<proteinExistence type="predicted"/>
<protein>
    <submittedName>
        <fullName evidence="2">Uncharacterized protein</fullName>
    </submittedName>
</protein>